<dbReference type="PRINTS" id="PR00996">
    <property type="entry name" value="CHERMTFRASE"/>
</dbReference>
<dbReference type="SMART" id="SM00388">
    <property type="entry name" value="HisKA"/>
    <property type="match status" value="1"/>
</dbReference>
<dbReference type="Pfam" id="PF01739">
    <property type="entry name" value="CheR"/>
    <property type="match status" value="1"/>
</dbReference>
<comment type="catalytic activity">
    <reaction evidence="1">
        <text>ATP + protein L-histidine = ADP + protein N-phospho-L-histidine.</text>
        <dbReference type="EC" id="2.7.13.3"/>
    </reaction>
</comment>
<evidence type="ECO:0000256" key="3">
    <source>
        <dbReference type="ARBA" id="ARBA00022603"/>
    </source>
</evidence>
<dbReference type="Pfam" id="PF01339">
    <property type="entry name" value="CheB_methylest"/>
    <property type="match status" value="1"/>
</dbReference>
<dbReference type="InterPro" id="IPR035909">
    <property type="entry name" value="CheB_C"/>
</dbReference>
<evidence type="ECO:0000313" key="11">
    <source>
        <dbReference type="EMBL" id="GAA3756944.1"/>
    </source>
</evidence>
<evidence type="ECO:0000259" key="8">
    <source>
        <dbReference type="PROSITE" id="PS50109"/>
    </source>
</evidence>
<dbReference type="Gene3D" id="3.40.50.180">
    <property type="entry name" value="Methylesterase CheB, C-terminal domain"/>
    <property type="match status" value="1"/>
</dbReference>
<dbReference type="InterPro" id="IPR003661">
    <property type="entry name" value="HisK_dim/P_dom"/>
</dbReference>
<dbReference type="InterPro" id="IPR050903">
    <property type="entry name" value="Bact_Chemotaxis_MeTrfase"/>
</dbReference>
<accession>A0ABP7G763</accession>
<evidence type="ECO:0008006" key="13">
    <source>
        <dbReference type="Google" id="ProtNLM"/>
    </source>
</evidence>
<dbReference type="Gene3D" id="3.30.565.10">
    <property type="entry name" value="Histidine kinase-like ATPase, C-terminal domain"/>
    <property type="match status" value="1"/>
</dbReference>
<proteinExistence type="predicted"/>
<dbReference type="CDD" id="cd16434">
    <property type="entry name" value="CheB-CheR_fusion"/>
    <property type="match status" value="1"/>
</dbReference>
<dbReference type="SUPFAM" id="SSF55785">
    <property type="entry name" value="PYP-like sensor domain (PAS domain)"/>
    <property type="match status" value="1"/>
</dbReference>
<dbReference type="Gene3D" id="1.10.155.10">
    <property type="entry name" value="Chemotaxis receptor methyltransferase CheR, N-terminal domain"/>
    <property type="match status" value="1"/>
</dbReference>
<comment type="caution">
    <text evidence="11">The sequence shown here is derived from an EMBL/GenBank/DDBJ whole genome shotgun (WGS) entry which is preliminary data.</text>
</comment>
<evidence type="ECO:0000256" key="2">
    <source>
        <dbReference type="ARBA" id="ARBA00001541"/>
    </source>
</evidence>
<dbReference type="Pfam" id="PF00512">
    <property type="entry name" value="HisKA"/>
    <property type="match status" value="1"/>
</dbReference>
<keyword evidence="3" id="KW-0489">Methyltransferase</keyword>
<protein>
    <recommendedName>
        <fullName evidence="13">Two-component system CheB/CheR fusion protein</fullName>
    </recommendedName>
</protein>
<evidence type="ECO:0000313" key="12">
    <source>
        <dbReference type="Proteomes" id="UP001500748"/>
    </source>
</evidence>
<keyword evidence="12" id="KW-1185">Reference proteome</keyword>
<dbReference type="SMART" id="SM00387">
    <property type="entry name" value="HATPase_c"/>
    <property type="match status" value="1"/>
</dbReference>
<comment type="catalytic activity">
    <reaction evidence="2">
        <text>L-glutamyl-[protein] + S-adenosyl-L-methionine = [protein]-L-glutamate 5-O-methyl ester + S-adenosyl-L-homocysteine</text>
        <dbReference type="Rhea" id="RHEA:24452"/>
        <dbReference type="Rhea" id="RHEA-COMP:10208"/>
        <dbReference type="Rhea" id="RHEA-COMP:10311"/>
        <dbReference type="ChEBI" id="CHEBI:29973"/>
        <dbReference type="ChEBI" id="CHEBI:57856"/>
        <dbReference type="ChEBI" id="CHEBI:59789"/>
        <dbReference type="ChEBI" id="CHEBI:82795"/>
        <dbReference type="EC" id="2.1.1.80"/>
    </reaction>
</comment>
<dbReference type="InterPro" id="IPR036804">
    <property type="entry name" value="CheR_N_sf"/>
</dbReference>
<dbReference type="InterPro" id="IPR005467">
    <property type="entry name" value="His_kinase_dom"/>
</dbReference>
<evidence type="ECO:0000256" key="6">
    <source>
        <dbReference type="PROSITE-ProRule" id="PRU00050"/>
    </source>
</evidence>
<dbReference type="Gene3D" id="1.10.287.130">
    <property type="match status" value="1"/>
</dbReference>
<evidence type="ECO:0000256" key="5">
    <source>
        <dbReference type="ARBA" id="ARBA00022691"/>
    </source>
</evidence>
<gene>
    <name evidence="11" type="ORF">GCM10022423_04010</name>
</gene>
<dbReference type="EMBL" id="BAABDU010000002">
    <property type="protein sequence ID" value="GAA3756944.1"/>
    <property type="molecule type" value="Genomic_DNA"/>
</dbReference>
<keyword evidence="4" id="KW-0808">Transferase</keyword>
<dbReference type="InterPro" id="IPR000780">
    <property type="entry name" value="CheR_MeTrfase"/>
</dbReference>
<dbReference type="PROSITE" id="PS50122">
    <property type="entry name" value="CHEB"/>
    <property type="match status" value="1"/>
</dbReference>
<dbReference type="SUPFAM" id="SSF53335">
    <property type="entry name" value="S-adenosyl-L-methionine-dependent methyltransferases"/>
    <property type="match status" value="1"/>
</dbReference>
<dbReference type="Proteomes" id="UP001500748">
    <property type="component" value="Unassembled WGS sequence"/>
</dbReference>
<dbReference type="InterPro" id="IPR029063">
    <property type="entry name" value="SAM-dependent_MTases_sf"/>
</dbReference>
<dbReference type="SUPFAM" id="SSF55874">
    <property type="entry name" value="ATPase domain of HSP90 chaperone/DNA topoisomerase II/histidine kinase"/>
    <property type="match status" value="1"/>
</dbReference>
<evidence type="ECO:0000259" key="10">
    <source>
        <dbReference type="PROSITE" id="PS50123"/>
    </source>
</evidence>
<dbReference type="InterPro" id="IPR003594">
    <property type="entry name" value="HATPase_dom"/>
</dbReference>
<evidence type="ECO:0000256" key="4">
    <source>
        <dbReference type="ARBA" id="ARBA00022679"/>
    </source>
</evidence>
<dbReference type="SUPFAM" id="SSF52738">
    <property type="entry name" value="Methylesterase CheB, C-terminal domain"/>
    <property type="match status" value="1"/>
</dbReference>
<dbReference type="InterPro" id="IPR022641">
    <property type="entry name" value="CheR_N"/>
</dbReference>
<keyword evidence="7" id="KW-0175">Coiled coil</keyword>
<dbReference type="SUPFAM" id="SSF47757">
    <property type="entry name" value="Chemotaxis receptor methyltransferase CheR, N-terminal domain"/>
    <property type="match status" value="1"/>
</dbReference>
<reference evidence="12" key="1">
    <citation type="journal article" date="2019" name="Int. J. Syst. Evol. Microbiol.">
        <title>The Global Catalogue of Microorganisms (GCM) 10K type strain sequencing project: providing services to taxonomists for standard genome sequencing and annotation.</title>
        <authorList>
            <consortium name="The Broad Institute Genomics Platform"/>
            <consortium name="The Broad Institute Genome Sequencing Center for Infectious Disease"/>
            <person name="Wu L."/>
            <person name="Ma J."/>
        </authorList>
    </citation>
    <scope>NUCLEOTIDE SEQUENCE [LARGE SCALE GENOMIC DNA]</scope>
    <source>
        <strain evidence="12">JCM 17337</strain>
    </source>
</reference>
<organism evidence="11 12">
    <name type="scientific">Flavobacterium ginsengiterrae</name>
    <dbReference type="NCBI Taxonomy" id="871695"/>
    <lineage>
        <taxon>Bacteria</taxon>
        <taxon>Pseudomonadati</taxon>
        <taxon>Bacteroidota</taxon>
        <taxon>Flavobacteriia</taxon>
        <taxon>Flavobacteriales</taxon>
        <taxon>Flavobacteriaceae</taxon>
        <taxon>Flavobacterium</taxon>
    </lineage>
</organism>
<feature type="domain" description="Histidine kinase" evidence="8">
    <location>
        <begin position="868"/>
        <end position="1093"/>
    </location>
</feature>
<feature type="domain" description="CheR-type methyltransferase" evidence="10">
    <location>
        <begin position="222"/>
        <end position="461"/>
    </location>
</feature>
<dbReference type="Gene3D" id="3.40.50.150">
    <property type="entry name" value="Vaccinia Virus protein VP39"/>
    <property type="match status" value="1"/>
</dbReference>
<dbReference type="Gene3D" id="3.30.450.20">
    <property type="entry name" value="PAS domain"/>
    <property type="match status" value="1"/>
</dbReference>
<dbReference type="PANTHER" id="PTHR24422">
    <property type="entry name" value="CHEMOTAXIS PROTEIN METHYLTRANSFERASE"/>
    <property type="match status" value="1"/>
</dbReference>
<evidence type="ECO:0000256" key="1">
    <source>
        <dbReference type="ARBA" id="ARBA00000085"/>
    </source>
</evidence>
<dbReference type="InterPro" id="IPR036890">
    <property type="entry name" value="HATPase_C_sf"/>
</dbReference>
<dbReference type="RefSeq" id="WP_345139550.1">
    <property type="nucleotide sequence ID" value="NZ_BAABDU010000002.1"/>
</dbReference>
<dbReference type="InterPro" id="IPR022642">
    <property type="entry name" value="CheR_C"/>
</dbReference>
<comment type="caution">
    <text evidence="6">Lacks conserved residue(s) required for the propagation of feature annotation.</text>
</comment>
<evidence type="ECO:0000256" key="7">
    <source>
        <dbReference type="SAM" id="Coils"/>
    </source>
</evidence>
<evidence type="ECO:0000259" key="9">
    <source>
        <dbReference type="PROSITE" id="PS50122"/>
    </source>
</evidence>
<name>A0ABP7G763_9FLAO</name>
<dbReference type="SMART" id="SM00138">
    <property type="entry name" value="MeTrc"/>
    <property type="match status" value="1"/>
</dbReference>
<dbReference type="Pfam" id="PF02518">
    <property type="entry name" value="HATPase_c"/>
    <property type="match status" value="1"/>
</dbReference>
<dbReference type="InterPro" id="IPR000673">
    <property type="entry name" value="Sig_transdc_resp-reg_Me-estase"/>
</dbReference>
<keyword evidence="5" id="KW-0949">S-adenosyl-L-methionine</keyword>
<dbReference type="SUPFAM" id="SSF47384">
    <property type="entry name" value="Homodimeric domain of signal transducing histidine kinase"/>
    <property type="match status" value="1"/>
</dbReference>
<sequence>MILENNTHKTEPVTQNFPIAVIAGAAGELEALNKIISQIPEQSGIAYVIIQHLSSNNSHNLSENLAKSAKIPVVEIVNTINFQPDHIYIIPQNNYLAAEDGILKMHVIRRIDKISQNIDITFDAVAQIYKSFAIAVLLSGTAFDGAFGLKKIKEYGGVTIIQNPDTAQFKTMSQNAVEADTVDFILSPENMAFQLVSIRKSYLDNYAYSEEEHIPKKEEDVLNQILNLILQKTENDFFDYKKPAIRRRITRRMVVLNKETMSDYYTILRNNKNEQELLFNDLLIPVTYFFRDEDSFESLSQIVLPQLIQNCTNNTLRVWSAACSTGEEAYSLAIVICEYLAQHNIKDLKVQIFASDISEKSIARARSAVYSAQDVQHISETRLEQYFTKRDGHYHLNKIIRDMCIFAAHNFIKDPPFAKIDLVSCRNVMIYLNSFLQEKVLGSFHYALKEKGFLFLGKSESANSVQHLFDAVVKQDKIYAKKFTPARYVPQAFKPAYNNLTIRTKTYGSASHETDFRKTADDILFSRYTPASVIINEHQEVVHFHGDTSPFLLPAPGRPNFNILKMAREGISFELRNAIVEINKNKENIIRENLSVKDQNYLASFEILTLPNDDNHLMILFHKNPLPETDLESKNSKKNADKLKIAELEKELSHLREDIKRVSEEQQIAFEELQTTNEELLSSTEELQVMNEELQTSTEELQSNNQELICTNEELLDRQEQLLSMRHYAESIVQTIREPLIIIDNDYNVKSANPSFYKYFNTTEKDIEGFSFFEIGNSQWDIPNFKDLIFKMVIQKQTIEDYKLEIFYNGEKKTLIANARLIQNAKPEGMILLAFEDITDILASNELLNKRNAELQIYNEQLENFTSAASHDLQEPLNKIHMFCHRIFEKEKSLSEDGKHNLQRAMHSAKTTSQLIADLINYSRLNFSEKKFKKSDFNLILKKTLTDIKDSIDEKKTVIETAVTESTVNVIPFQIQQLLTNLILNAVKYSKEDTAPEIRIETAKASTEEITNLGGNTDTKYIKINVIDNGIGFNKEYENRIFEPFFRLHSKDEYAGSGLGLTLVKKIVSNHNGFIKALSKSGFGTTISIYLPS</sequence>
<dbReference type="CDD" id="cd00082">
    <property type="entry name" value="HisKA"/>
    <property type="match status" value="1"/>
</dbReference>
<dbReference type="PROSITE" id="PS50123">
    <property type="entry name" value="CHER"/>
    <property type="match status" value="1"/>
</dbReference>
<dbReference type="InterPro" id="IPR035965">
    <property type="entry name" value="PAS-like_dom_sf"/>
</dbReference>
<dbReference type="PROSITE" id="PS50109">
    <property type="entry name" value="HIS_KIN"/>
    <property type="match status" value="1"/>
</dbReference>
<feature type="domain" description="CheB-type methylesterase" evidence="9">
    <location>
        <begin position="12"/>
        <end position="197"/>
    </location>
</feature>
<dbReference type="InterPro" id="IPR036097">
    <property type="entry name" value="HisK_dim/P_sf"/>
</dbReference>
<dbReference type="Pfam" id="PF03705">
    <property type="entry name" value="CheR_N"/>
    <property type="match status" value="1"/>
</dbReference>
<feature type="coiled-coil region" evidence="7">
    <location>
        <begin position="631"/>
        <end position="718"/>
    </location>
</feature>